<dbReference type="Gene3D" id="2.60.120.200">
    <property type="match status" value="1"/>
</dbReference>
<reference evidence="4 5" key="1">
    <citation type="submission" date="2015-08" db="EMBL/GenBank/DDBJ databases">
        <title>The genome of the Asian arowana (Scleropages formosus).</title>
        <authorList>
            <person name="Tan M.H."/>
            <person name="Gan H.M."/>
            <person name="Croft L.J."/>
            <person name="Austin C.M."/>
        </authorList>
    </citation>
    <scope>NUCLEOTIDE SEQUENCE [LARGE SCALE GENOMIC DNA]</scope>
    <source>
        <strain evidence="4">Aro1</strain>
    </source>
</reference>
<feature type="domain" description="Galectin" evidence="3">
    <location>
        <begin position="17"/>
        <end position="148"/>
    </location>
</feature>
<proteinExistence type="predicted"/>
<sequence>MTKSHCRLVRKISTMTELEIRNVQLCAGDKLKVAGFVLEDAERFQIDLGCNADDLALHFNPRFNDDADEMVIVCNSKCDGCWDDEQREPSNSFRRGFKMKVTIKITGEGFQVELPNGQNIQFPNRRGQDTLTYVRVKGHFRVTSFKIC</sequence>
<dbReference type="SMART" id="SM00908">
    <property type="entry name" value="Gal-bind_lectin"/>
    <property type="match status" value="1"/>
</dbReference>
<evidence type="ECO:0000256" key="2">
    <source>
        <dbReference type="RuleBase" id="RU102079"/>
    </source>
</evidence>
<dbReference type="GO" id="GO:0030246">
    <property type="term" value="F:carbohydrate binding"/>
    <property type="evidence" value="ECO:0007669"/>
    <property type="project" value="UniProtKB-UniRule"/>
</dbReference>
<dbReference type="InterPro" id="IPR044156">
    <property type="entry name" value="Galectin-like"/>
</dbReference>
<comment type="caution">
    <text evidence="4">The sequence shown here is derived from an EMBL/GenBank/DDBJ whole genome shotgun (WGS) entry which is preliminary data.</text>
</comment>
<dbReference type="InterPro" id="IPR013320">
    <property type="entry name" value="ConA-like_dom_sf"/>
</dbReference>
<dbReference type="FunFam" id="2.60.120.200:FF:000021">
    <property type="entry name" value="Galectin"/>
    <property type="match status" value="1"/>
</dbReference>
<evidence type="ECO:0000259" key="3">
    <source>
        <dbReference type="PROSITE" id="PS51304"/>
    </source>
</evidence>
<dbReference type="PANTHER" id="PTHR11346:SF104">
    <property type="entry name" value="GALECTIN-2"/>
    <property type="match status" value="1"/>
</dbReference>
<keyword evidence="1 2" id="KW-0430">Lectin</keyword>
<dbReference type="Pfam" id="PF00337">
    <property type="entry name" value="Gal-bind_lectin"/>
    <property type="match status" value="1"/>
</dbReference>
<accession>A0A0P7ULB4</accession>
<dbReference type="InterPro" id="IPR001079">
    <property type="entry name" value="Galectin_CRD"/>
</dbReference>
<dbReference type="SUPFAM" id="SSF49899">
    <property type="entry name" value="Concanavalin A-like lectins/glucanases"/>
    <property type="match status" value="1"/>
</dbReference>
<name>A0A0P7ULB4_SCLFO</name>
<dbReference type="CDD" id="cd00070">
    <property type="entry name" value="GLECT"/>
    <property type="match status" value="1"/>
</dbReference>
<gene>
    <name evidence="4" type="ORF">Z043_111969</name>
</gene>
<organism evidence="4 5">
    <name type="scientific">Scleropages formosus</name>
    <name type="common">Asian bonytongue</name>
    <name type="synonym">Osteoglossum formosum</name>
    <dbReference type="NCBI Taxonomy" id="113540"/>
    <lineage>
        <taxon>Eukaryota</taxon>
        <taxon>Metazoa</taxon>
        <taxon>Chordata</taxon>
        <taxon>Craniata</taxon>
        <taxon>Vertebrata</taxon>
        <taxon>Euteleostomi</taxon>
        <taxon>Actinopterygii</taxon>
        <taxon>Neopterygii</taxon>
        <taxon>Teleostei</taxon>
        <taxon>Osteoglossocephala</taxon>
        <taxon>Osteoglossomorpha</taxon>
        <taxon>Osteoglossiformes</taxon>
        <taxon>Osteoglossidae</taxon>
        <taxon>Scleropages</taxon>
    </lineage>
</organism>
<protein>
    <recommendedName>
        <fullName evidence="2">Galectin</fullName>
    </recommendedName>
</protein>
<evidence type="ECO:0000313" key="5">
    <source>
        <dbReference type="Proteomes" id="UP000034805"/>
    </source>
</evidence>
<dbReference type="PANTHER" id="PTHR11346">
    <property type="entry name" value="GALECTIN"/>
    <property type="match status" value="1"/>
</dbReference>
<dbReference type="PROSITE" id="PS51304">
    <property type="entry name" value="GALECTIN"/>
    <property type="match status" value="1"/>
</dbReference>
<evidence type="ECO:0000256" key="1">
    <source>
        <dbReference type="ARBA" id="ARBA00022734"/>
    </source>
</evidence>
<dbReference type="EMBL" id="JARO02004028">
    <property type="protein sequence ID" value="KPP69285.1"/>
    <property type="molecule type" value="Genomic_DNA"/>
</dbReference>
<dbReference type="Proteomes" id="UP000034805">
    <property type="component" value="Unassembled WGS sequence"/>
</dbReference>
<dbReference type="STRING" id="113540.ENSSFOP00015018709"/>
<dbReference type="SMART" id="SM00276">
    <property type="entry name" value="GLECT"/>
    <property type="match status" value="1"/>
</dbReference>
<dbReference type="AlphaFoldDB" id="A0A0P7ULB4"/>
<evidence type="ECO:0000313" key="4">
    <source>
        <dbReference type="EMBL" id="KPP69285.1"/>
    </source>
</evidence>